<dbReference type="InterPro" id="IPR041628">
    <property type="entry name" value="ChlI/MoxR_AAA_lid"/>
</dbReference>
<dbReference type="Pfam" id="PF07726">
    <property type="entry name" value="AAA_3"/>
    <property type="match status" value="1"/>
</dbReference>
<dbReference type="Pfam" id="PF17863">
    <property type="entry name" value="AAA_lid_2"/>
    <property type="match status" value="1"/>
</dbReference>
<evidence type="ECO:0000256" key="3">
    <source>
        <dbReference type="ARBA" id="ARBA00061607"/>
    </source>
</evidence>
<comment type="similarity">
    <text evidence="3">Belongs to the MoxR family.</text>
</comment>
<reference evidence="4 5" key="1">
    <citation type="submission" date="2017-09" db="EMBL/GenBank/DDBJ databases">
        <title>Genomics of the genus Arcobacter.</title>
        <authorList>
            <person name="Perez-Cataluna A."/>
            <person name="Figueras M.J."/>
            <person name="Salas-Masso N."/>
        </authorList>
    </citation>
    <scope>NUCLEOTIDE SEQUENCE [LARGE SCALE GENOMIC DNA]</scope>
    <source>
        <strain evidence="4 5">CECT 7834</strain>
    </source>
</reference>
<evidence type="ECO:0000256" key="1">
    <source>
        <dbReference type="ARBA" id="ARBA00022741"/>
    </source>
</evidence>
<dbReference type="AlphaFoldDB" id="A0A6M8NFX0"/>
<evidence type="ECO:0000256" key="2">
    <source>
        <dbReference type="ARBA" id="ARBA00022840"/>
    </source>
</evidence>
<dbReference type="Gene3D" id="3.40.50.300">
    <property type="entry name" value="P-loop containing nucleotide triphosphate hydrolases"/>
    <property type="match status" value="1"/>
</dbReference>
<dbReference type="FunFam" id="3.40.50.300:FF:000640">
    <property type="entry name" value="MoxR family ATPase"/>
    <property type="match status" value="1"/>
</dbReference>
<dbReference type="RefSeq" id="WP_129013222.1">
    <property type="nucleotide sequence ID" value="NZ_CBCSEI010000005.1"/>
</dbReference>
<evidence type="ECO:0000313" key="4">
    <source>
        <dbReference type="EMBL" id="RXI42002.1"/>
    </source>
</evidence>
<comment type="caution">
    <text evidence="4">The sequence shown here is derived from an EMBL/GenBank/DDBJ whole genome shotgun (WGS) entry which is preliminary data.</text>
</comment>
<dbReference type="Gene3D" id="1.10.8.80">
    <property type="entry name" value="Magnesium chelatase subunit I, C-Terminal domain"/>
    <property type="match status" value="1"/>
</dbReference>
<dbReference type="InterPro" id="IPR027417">
    <property type="entry name" value="P-loop_NTPase"/>
</dbReference>
<evidence type="ECO:0000313" key="5">
    <source>
        <dbReference type="Proteomes" id="UP000290378"/>
    </source>
</evidence>
<proteinExistence type="inferred from homology"/>
<dbReference type="PANTHER" id="PTHR42759:SF1">
    <property type="entry name" value="MAGNESIUM-CHELATASE SUBUNIT CHLD"/>
    <property type="match status" value="1"/>
</dbReference>
<gene>
    <name evidence="4" type="ORF">CP963_05420</name>
</gene>
<keyword evidence="1" id="KW-0547">Nucleotide-binding</keyword>
<name>A0A6M8NFX0_9BACT</name>
<dbReference type="EMBL" id="NXII01000005">
    <property type="protein sequence ID" value="RXI42002.1"/>
    <property type="molecule type" value="Genomic_DNA"/>
</dbReference>
<organism evidence="4 5">
    <name type="scientific">Arcobacter cloacae</name>
    <dbReference type="NCBI Taxonomy" id="1054034"/>
    <lineage>
        <taxon>Bacteria</taxon>
        <taxon>Pseudomonadati</taxon>
        <taxon>Campylobacterota</taxon>
        <taxon>Epsilonproteobacteria</taxon>
        <taxon>Campylobacterales</taxon>
        <taxon>Arcobacteraceae</taxon>
        <taxon>Arcobacter</taxon>
    </lineage>
</organism>
<dbReference type="PANTHER" id="PTHR42759">
    <property type="entry name" value="MOXR FAMILY PROTEIN"/>
    <property type="match status" value="1"/>
</dbReference>
<dbReference type="Proteomes" id="UP000290378">
    <property type="component" value="Unassembled WGS sequence"/>
</dbReference>
<dbReference type="CDD" id="cd00009">
    <property type="entry name" value="AAA"/>
    <property type="match status" value="1"/>
</dbReference>
<dbReference type="InterPro" id="IPR050764">
    <property type="entry name" value="CbbQ/NirQ/NorQ/GpvN"/>
</dbReference>
<dbReference type="GO" id="GO:0016887">
    <property type="term" value="F:ATP hydrolysis activity"/>
    <property type="evidence" value="ECO:0007669"/>
    <property type="project" value="InterPro"/>
</dbReference>
<sequence>MLDKIKQEIKKVIVGQEELIDSMLIALLSEGHILLEGVPGVAKTTAVNSLAQTLGLKFKRVQFTPDLLPSDITGNEILDLKNNEFTIKHGPIFTNLLLADEINRAGAKVQSALLEAMAEKQVTIGEDSFKLESPFMVLATSNPIDQDGTYELPEASLDRFMLKVKVDYNSFDEEFEIAKRATNKGFETINQVLNLEDLENLKQKCKDVFLDDEISKYILKIIFATREPKNYGLEEFNEIISYGVSPRATIDLHKACKARAFLNNKDYVTPYDVIEVVHQVLEHRMILNYKADSKGITTKDIINKIIEVIKAP</sequence>
<keyword evidence="2" id="KW-0067">ATP-binding</keyword>
<dbReference type="GO" id="GO:0005524">
    <property type="term" value="F:ATP binding"/>
    <property type="evidence" value="ECO:0007669"/>
    <property type="project" value="UniProtKB-KW"/>
</dbReference>
<keyword evidence="5" id="KW-1185">Reference proteome</keyword>
<dbReference type="InterPro" id="IPR011703">
    <property type="entry name" value="ATPase_AAA-3"/>
</dbReference>
<dbReference type="PIRSF" id="PIRSF002849">
    <property type="entry name" value="AAA_ATPase_chaperone_MoxR_prd"/>
    <property type="match status" value="1"/>
</dbReference>
<accession>A0A6M8NFX0</accession>
<dbReference type="SUPFAM" id="SSF52540">
    <property type="entry name" value="P-loop containing nucleoside triphosphate hydrolases"/>
    <property type="match status" value="1"/>
</dbReference>
<protein>
    <submittedName>
        <fullName evidence="4">ATPase</fullName>
    </submittedName>
</protein>